<dbReference type="EC" id="2.4.1.227" evidence="10"/>
<evidence type="ECO:0000259" key="12">
    <source>
        <dbReference type="Pfam" id="PF04101"/>
    </source>
</evidence>
<comment type="subcellular location">
    <subcellularLocation>
        <location evidence="10">Cell membrane</location>
        <topology evidence="10">Peripheral membrane protein</topology>
        <orientation evidence="10">Cytoplasmic side</orientation>
    </subcellularLocation>
</comment>
<feature type="domain" description="Glycosyltransferase family 28 N-terminal" evidence="11">
    <location>
        <begin position="3"/>
        <end position="142"/>
    </location>
</feature>
<dbReference type="PANTHER" id="PTHR21015:SF22">
    <property type="entry name" value="GLYCOSYLTRANSFERASE"/>
    <property type="match status" value="1"/>
</dbReference>
<keyword evidence="2 10" id="KW-0132">Cell division</keyword>
<dbReference type="AlphaFoldDB" id="A0A4Y6UQH9"/>
<organism evidence="13 14">
    <name type="scientific">Saccharibacillus brassicae</name>
    <dbReference type="NCBI Taxonomy" id="2583377"/>
    <lineage>
        <taxon>Bacteria</taxon>
        <taxon>Bacillati</taxon>
        <taxon>Bacillota</taxon>
        <taxon>Bacilli</taxon>
        <taxon>Bacillales</taxon>
        <taxon>Paenibacillaceae</taxon>
        <taxon>Saccharibacillus</taxon>
    </lineage>
</organism>
<dbReference type="CDD" id="cd03785">
    <property type="entry name" value="GT28_MurG"/>
    <property type="match status" value="1"/>
</dbReference>
<proteinExistence type="inferred from homology"/>
<evidence type="ECO:0000256" key="7">
    <source>
        <dbReference type="ARBA" id="ARBA00023136"/>
    </source>
</evidence>
<comment type="function">
    <text evidence="10">Cell wall formation. Catalyzes the transfer of a GlcNAc subunit on undecaprenyl-pyrophosphoryl-MurNAc-pentapeptide (lipid intermediate I) to form undecaprenyl-pyrophosphoryl-MurNAc-(pentapeptide)GlcNAc (lipid intermediate II).</text>
</comment>
<evidence type="ECO:0000259" key="11">
    <source>
        <dbReference type="Pfam" id="PF03033"/>
    </source>
</evidence>
<dbReference type="NCBIfam" id="TIGR01133">
    <property type="entry name" value="murG"/>
    <property type="match status" value="1"/>
</dbReference>
<evidence type="ECO:0000313" key="14">
    <source>
        <dbReference type="Proteomes" id="UP000316968"/>
    </source>
</evidence>
<dbReference type="EMBL" id="CP041217">
    <property type="protein sequence ID" value="QDH19883.1"/>
    <property type="molecule type" value="Genomic_DNA"/>
</dbReference>
<evidence type="ECO:0000256" key="2">
    <source>
        <dbReference type="ARBA" id="ARBA00022618"/>
    </source>
</evidence>
<evidence type="ECO:0000256" key="10">
    <source>
        <dbReference type="HAMAP-Rule" id="MF_00033"/>
    </source>
</evidence>
<dbReference type="Pfam" id="PF03033">
    <property type="entry name" value="Glyco_transf_28"/>
    <property type="match status" value="1"/>
</dbReference>
<dbReference type="SUPFAM" id="SSF53756">
    <property type="entry name" value="UDP-Glycosyltransferase/glycogen phosphorylase"/>
    <property type="match status" value="1"/>
</dbReference>
<keyword evidence="1 10" id="KW-1003">Cell membrane</keyword>
<dbReference type="GO" id="GO:0050511">
    <property type="term" value="F:undecaprenyldiphospho-muramoylpentapeptide beta-N-acetylglucosaminyltransferase activity"/>
    <property type="evidence" value="ECO:0007669"/>
    <property type="project" value="UniProtKB-UniRule"/>
</dbReference>
<evidence type="ECO:0000313" key="13">
    <source>
        <dbReference type="EMBL" id="QDH19883.1"/>
    </source>
</evidence>
<dbReference type="GO" id="GO:0005886">
    <property type="term" value="C:plasma membrane"/>
    <property type="evidence" value="ECO:0007669"/>
    <property type="project" value="UniProtKB-SubCell"/>
</dbReference>
<protein>
    <recommendedName>
        <fullName evidence="10">UDP-N-acetylglucosamine--N-acetylmuramyl-(pentapeptide) pyrophosphoryl-undecaprenol N-acetylglucosamine transferase</fullName>
        <ecNumber evidence="10">2.4.1.227</ecNumber>
    </recommendedName>
    <alternativeName>
        <fullName evidence="10">Undecaprenyl-PP-MurNAc-pentapeptide-UDPGlcNAc GlcNAc transferase</fullName>
    </alternativeName>
</protein>
<dbReference type="UniPathway" id="UPA00219"/>
<dbReference type="RefSeq" id="WP_141446270.1">
    <property type="nucleotide sequence ID" value="NZ_CP041217.1"/>
</dbReference>
<dbReference type="GO" id="GO:0008360">
    <property type="term" value="P:regulation of cell shape"/>
    <property type="evidence" value="ECO:0007669"/>
    <property type="project" value="UniProtKB-KW"/>
</dbReference>
<keyword evidence="6 10" id="KW-0573">Peptidoglycan synthesis</keyword>
<dbReference type="KEGG" id="saca:FFV09_02780"/>
<dbReference type="OrthoDB" id="9808936at2"/>
<evidence type="ECO:0000256" key="8">
    <source>
        <dbReference type="ARBA" id="ARBA00023306"/>
    </source>
</evidence>
<keyword evidence="9 10" id="KW-0961">Cell wall biogenesis/degradation</keyword>
<comment type="catalytic activity">
    <reaction evidence="10">
        <text>di-trans,octa-cis-undecaprenyl diphospho-N-acetyl-alpha-D-muramoyl-L-alanyl-D-glutamyl-meso-2,6-diaminopimeloyl-D-alanyl-D-alanine + UDP-N-acetyl-alpha-D-glucosamine = di-trans,octa-cis-undecaprenyl diphospho-[N-acetyl-alpha-D-glucosaminyl-(1-&gt;4)]-N-acetyl-alpha-D-muramoyl-L-alanyl-D-glutamyl-meso-2,6-diaminopimeloyl-D-alanyl-D-alanine + UDP + H(+)</text>
        <dbReference type="Rhea" id="RHEA:31227"/>
        <dbReference type="ChEBI" id="CHEBI:15378"/>
        <dbReference type="ChEBI" id="CHEBI:57705"/>
        <dbReference type="ChEBI" id="CHEBI:58223"/>
        <dbReference type="ChEBI" id="CHEBI:61387"/>
        <dbReference type="ChEBI" id="CHEBI:61388"/>
        <dbReference type="EC" id="2.4.1.227"/>
    </reaction>
</comment>
<dbReference type="GO" id="GO:0009252">
    <property type="term" value="P:peptidoglycan biosynthetic process"/>
    <property type="evidence" value="ECO:0007669"/>
    <property type="project" value="UniProtKB-UniRule"/>
</dbReference>
<comment type="similarity">
    <text evidence="10">Belongs to the glycosyltransferase 28 family. MurG subfamily.</text>
</comment>
<keyword evidence="3 10" id="KW-0328">Glycosyltransferase</keyword>
<feature type="binding site" evidence="10">
    <location>
        <position position="196"/>
    </location>
    <ligand>
        <name>UDP-N-acetyl-alpha-D-glucosamine</name>
        <dbReference type="ChEBI" id="CHEBI:57705"/>
    </ligand>
</feature>
<dbReference type="Proteomes" id="UP000316968">
    <property type="component" value="Chromosome"/>
</dbReference>
<keyword evidence="4 10" id="KW-0808">Transferase</keyword>
<dbReference type="GO" id="GO:0051991">
    <property type="term" value="F:UDP-N-acetyl-D-glucosamine:N-acetylmuramoyl-L-alanyl-D-glutamyl-meso-2,6-diaminopimelyl-D-alanyl-D-alanine-diphosphoundecaprenol 4-beta-N-acetylglucosaminlytransferase activity"/>
    <property type="evidence" value="ECO:0007669"/>
    <property type="project" value="RHEA"/>
</dbReference>
<reference evidence="13 14" key="1">
    <citation type="submission" date="2019-06" db="EMBL/GenBank/DDBJ databases">
        <title>Saccharibacillus brassicae sp. nov., an endophytic bacterium isolated from Chinese cabbage seeds (Brassica pekinensis).</title>
        <authorList>
            <person name="Jiang L."/>
            <person name="Lee J."/>
            <person name="Kim S.W."/>
        </authorList>
    </citation>
    <scope>NUCLEOTIDE SEQUENCE [LARGE SCALE GENOMIC DNA]</scope>
    <source>
        <strain evidence="14">KCTC 43072 / ATSA2</strain>
    </source>
</reference>
<dbReference type="InterPro" id="IPR007235">
    <property type="entry name" value="Glyco_trans_28_C"/>
</dbReference>
<evidence type="ECO:0000256" key="9">
    <source>
        <dbReference type="ARBA" id="ARBA00023316"/>
    </source>
</evidence>
<keyword evidence="14" id="KW-1185">Reference proteome</keyword>
<evidence type="ECO:0000256" key="4">
    <source>
        <dbReference type="ARBA" id="ARBA00022679"/>
    </source>
</evidence>
<dbReference type="PANTHER" id="PTHR21015">
    <property type="entry name" value="UDP-N-ACETYLGLUCOSAMINE--N-ACETYLMURAMYL-(PENTAPEPTIDE) PYROPHOSPHORYL-UNDECAPRENOL N-ACETYLGLUCOSAMINE TRANSFERASE 1"/>
    <property type="match status" value="1"/>
</dbReference>
<feature type="domain" description="Glycosyl transferase family 28 C-terminal" evidence="12">
    <location>
        <begin position="189"/>
        <end position="354"/>
    </location>
</feature>
<keyword evidence="8 10" id="KW-0131">Cell cycle</keyword>
<feature type="binding site" evidence="10">
    <location>
        <position position="124"/>
    </location>
    <ligand>
        <name>UDP-N-acetyl-alpha-D-glucosamine</name>
        <dbReference type="ChEBI" id="CHEBI:57705"/>
    </ligand>
</feature>
<name>A0A4Y6UQH9_SACBS</name>
<keyword evidence="7 10" id="KW-0472">Membrane</keyword>
<comment type="pathway">
    <text evidence="10">Cell wall biogenesis; peptidoglycan biosynthesis.</text>
</comment>
<dbReference type="InterPro" id="IPR004276">
    <property type="entry name" value="GlycoTrans_28_N"/>
</dbReference>
<comment type="caution">
    <text evidence="10">Lacks conserved residue(s) required for the propagation of feature annotation.</text>
</comment>
<dbReference type="HAMAP" id="MF_00033">
    <property type="entry name" value="MurG"/>
    <property type="match status" value="1"/>
</dbReference>
<dbReference type="Pfam" id="PF04101">
    <property type="entry name" value="Glyco_tran_28_C"/>
    <property type="match status" value="1"/>
</dbReference>
<feature type="binding site" evidence="10">
    <location>
        <begin position="10"/>
        <end position="12"/>
    </location>
    <ligand>
        <name>UDP-N-acetyl-alpha-D-glucosamine</name>
        <dbReference type="ChEBI" id="CHEBI:57705"/>
    </ligand>
</feature>
<dbReference type="GO" id="GO:0005975">
    <property type="term" value="P:carbohydrate metabolic process"/>
    <property type="evidence" value="ECO:0007669"/>
    <property type="project" value="InterPro"/>
</dbReference>
<evidence type="ECO:0000256" key="1">
    <source>
        <dbReference type="ARBA" id="ARBA00022475"/>
    </source>
</evidence>
<evidence type="ECO:0000256" key="5">
    <source>
        <dbReference type="ARBA" id="ARBA00022960"/>
    </source>
</evidence>
<accession>A0A4Y6UQH9</accession>
<dbReference type="Gene3D" id="3.40.50.2000">
    <property type="entry name" value="Glycogen Phosphorylase B"/>
    <property type="match status" value="2"/>
</dbReference>
<evidence type="ECO:0000256" key="3">
    <source>
        <dbReference type="ARBA" id="ARBA00022676"/>
    </source>
</evidence>
<dbReference type="GO" id="GO:0051301">
    <property type="term" value="P:cell division"/>
    <property type="evidence" value="ECO:0007669"/>
    <property type="project" value="UniProtKB-KW"/>
</dbReference>
<sequence>MRVVLTGGGTGGHIYPALAIAEQLKADKPDTEFLYVGGKRGLENTIVPATGMRFETLDITGFRRSLSADNIKTVLRFLRGVQASSELLEKFKPDVVIGTGGYVCGPVVYAAHKLRIPTLIHEQNAIPGLTNRFLSRYVNTVAVSFDGTQDQFPKARRVMYSGNPRATTVHSADAAEGFRLLGLPQETPVVLVVGGSIGAKAINEAMLQMVPDIVRMPDVHFVYVTGKRYYEEAKRTLEEAPWVTPSNLHVLPYVERMPEVLAASTLVVSRAGASFLAEVTSLGIPAVLIPSPNVTNNHQEVNARALEEDGAAIVILERELGGESLFAAVEAVMRDEYLRTRMAERSAELGKPDSAVVIATELRKLAVRAQAIRRGVL</sequence>
<dbReference type="GO" id="GO:0071555">
    <property type="term" value="P:cell wall organization"/>
    <property type="evidence" value="ECO:0007669"/>
    <property type="project" value="UniProtKB-KW"/>
</dbReference>
<keyword evidence="5 10" id="KW-0133">Cell shape</keyword>
<gene>
    <name evidence="10 13" type="primary">murG</name>
    <name evidence="13" type="ORF">FFV09_02780</name>
</gene>
<dbReference type="InterPro" id="IPR006009">
    <property type="entry name" value="GlcNAc_MurG"/>
</dbReference>
<evidence type="ECO:0000256" key="6">
    <source>
        <dbReference type="ARBA" id="ARBA00022984"/>
    </source>
</evidence>
<feature type="binding site" evidence="10">
    <location>
        <position position="299"/>
    </location>
    <ligand>
        <name>UDP-N-acetyl-alpha-D-glucosamine</name>
        <dbReference type="ChEBI" id="CHEBI:57705"/>
    </ligand>
</feature>